<comment type="caution">
    <text evidence="1">The sequence shown here is derived from an EMBL/GenBank/DDBJ whole genome shotgun (WGS) entry which is preliminary data.</text>
</comment>
<gene>
    <name evidence="1" type="ORF">HNQ99_003360</name>
</gene>
<dbReference type="Proteomes" id="UP000575068">
    <property type="component" value="Unassembled WGS sequence"/>
</dbReference>
<sequence>MNAHQYGDLWPSVHSGTANSFTSSNFWIFPEGVLGKSLTIFQRLGT</sequence>
<feature type="non-terminal residue" evidence="1">
    <location>
        <position position="46"/>
    </location>
</feature>
<organism evidence="1 2">
    <name type="scientific">Rhizorhapis suberifaciens</name>
    <name type="common">corky root of lettuce</name>
    <dbReference type="NCBI Taxonomy" id="13656"/>
    <lineage>
        <taxon>Bacteria</taxon>
        <taxon>Pseudomonadati</taxon>
        <taxon>Pseudomonadota</taxon>
        <taxon>Alphaproteobacteria</taxon>
        <taxon>Sphingomonadales</taxon>
        <taxon>Sphingomonadaceae</taxon>
        <taxon>Rhizorhapis</taxon>
    </lineage>
</organism>
<evidence type="ECO:0000313" key="2">
    <source>
        <dbReference type="Proteomes" id="UP000575068"/>
    </source>
</evidence>
<protein>
    <submittedName>
        <fullName evidence="1">Uncharacterized protein</fullName>
    </submittedName>
</protein>
<keyword evidence="2" id="KW-1185">Reference proteome</keyword>
<dbReference type="EMBL" id="JACHOV010000026">
    <property type="protein sequence ID" value="MBB4643022.1"/>
    <property type="molecule type" value="Genomic_DNA"/>
</dbReference>
<accession>A0A840HXC5</accession>
<dbReference type="AlphaFoldDB" id="A0A840HXC5"/>
<proteinExistence type="predicted"/>
<reference evidence="1 2" key="1">
    <citation type="submission" date="2020-08" db="EMBL/GenBank/DDBJ databases">
        <title>Genomic Encyclopedia of Type Strains, Phase IV (KMG-IV): sequencing the most valuable type-strain genomes for metagenomic binning, comparative biology and taxonomic classification.</title>
        <authorList>
            <person name="Goeker M."/>
        </authorList>
    </citation>
    <scope>NUCLEOTIDE SEQUENCE [LARGE SCALE GENOMIC DNA]</scope>
    <source>
        <strain evidence="1 2">DSM 7465</strain>
    </source>
</reference>
<name>A0A840HXC5_9SPHN</name>
<evidence type="ECO:0000313" key="1">
    <source>
        <dbReference type="EMBL" id="MBB4643022.1"/>
    </source>
</evidence>